<reference evidence="11" key="2">
    <citation type="journal article" date="2021" name="PeerJ">
        <title>Extensive microbial diversity within the chicken gut microbiome revealed by metagenomics and culture.</title>
        <authorList>
            <person name="Gilroy R."/>
            <person name="Ravi A."/>
            <person name="Getino M."/>
            <person name="Pursley I."/>
            <person name="Horton D.L."/>
            <person name="Alikhan N.F."/>
            <person name="Baker D."/>
            <person name="Gharbi K."/>
            <person name="Hall N."/>
            <person name="Watson M."/>
            <person name="Adriaenssens E.M."/>
            <person name="Foster-Nyarko E."/>
            <person name="Jarju S."/>
            <person name="Secka A."/>
            <person name="Antonio M."/>
            <person name="Oren A."/>
            <person name="Chaudhuri R.R."/>
            <person name="La Ragione R."/>
            <person name="Hildebrand F."/>
            <person name="Pallen M.J."/>
        </authorList>
    </citation>
    <scope>NUCLEOTIDE SEQUENCE</scope>
    <source>
        <strain evidence="11">CHK33-4379</strain>
    </source>
</reference>
<dbReference type="Gene3D" id="3.40.50.300">
    <property type="entry name" value="P-loop containing nucleotide triphosphate hydrolases"/>
    <property type="match status" value="1"/>
</dbReference>
<dbReference type="PANTHER" id="PTHR43394:SF1">
    <property type="entry name" value="ATP-BINDING CASSETTE SUB-FAMILY B MEMBER 10, MITOCHONDRIAL"/>
    <property type="match status" value="1"/>
</dbReference>
<feature type="transmembrane region" description="Helical" evidence="8">
    <location>
        <begin position="359"/>
        <end position="384"/>
    </location>
</feature>
<dbReference type="SUPFAM" id="SSF52540">
    <property type="entry name" value="P-loop containing nucleoside triphosphate hydrolases"/>
    <property type="match status" value="1"/>
</dbReference>
<dbReference type="GO" id="GO:0016887">
    <property type="term" value="F:ATP hydrolysis activity"/>
    <property type="evidence" value="ECO:0007669"/>
    <property type="project" value="InterPro"/>
</dbReference>
<dbReference type="SUPFAM" id="SSF90123">
    <property type="entry name" value="ABC transporter transmembrane region"/>
    <property type="match status" value="1"/>
</dbReference>
<dbReference type="InterPro" id="IPR036640">
    <property type="entry name" value="ABC1_TM_sf"/>
</dbReference>
<organism evidence="11 12">
    <name type="scientific">Candidatus Faeciplasma pullistercoris</name>
    <dbReference type="NCBI Taxonomy" id="2840800"/>
    <lineage>
        <taxon>Bacteria</taxon>
        <taxon>Bacillati</taxon>
        <taxon>Bacillota</taxon>
        <taxon>Clostridia</taxon>
        <taxon>Eubacteriales</taxon>
        <taxon>Oscillospiraceae</taxon>
        <taxon>Oscillospiraceae incertae sedis</taxon>
        <taxon>Candidatus Faeciplasma</taxon>
    </lineage>
</organism>
<sequence length="818" mass="93479">MKYFDVLPELVSDELSKRGVNTEKLLYCVKADLDGEGKYLDVYITFTTDELYVITGYEEYGRDSGRAKLEERMREMPLIRSFFKPAPIREMVSYRVEDFREYQISQIKNIFVDRSQNTARLVIAMLKSGEVEDFSPKEETPEEENEESMFGKKFGWFGETYEHDRENILIARFSIGYSEKFERFCERLNKTHRHEEIDDSLLDSVQTVCPICHQPYPNPNRPVCPRCMDKRSIFDKLMAMFKDFKLQITLIALAILMSNVLAIVSPWFGSKMLYDDVLTPEGRFYGQVLLVILLMVLTEILSKLTGLVSGIITAKVVPYVTHVLRTKIYAAMNSLSLQFFTSKQTGSLMSRVDRDSNNVYNFFVDIVPYGCANIIKLVGVAAIMFTLSPILSLAVILVIVIVMMFDNFLYKSERKLYRKLDVAMRSLNSVLSDVMNGQRVVKSFAKERKEIARYRKKNKDAYDVNSKINHRITSTLPFVWGFYRLISTGLFCLGCYLVVIHHEFAGKVFTFGTLNALLSYTNMIYDPIDFFMWIGDRWARCIDAASRMFEILDAKPTVLESESPVRMERMKGEIEFRNVFFEYEAGHQILKNLSFKVHAGQMFGIVGKTGAGKSTIINLMARLYDVTSGEIYIDGVPIKKIATEDLRRCIGIVSQETYLFMGTVADNIRYARPNATIEEVIEAAKSANAHEFITKLPDGYNTKIGSGGTALSGGERQRISIARAIIQSPDILILDEATASMDTRTERKIQAAIDALKEGRTIISIAHRLSTLRDADMLCVIENGELKELGTHDQLIRRKGKYFELYKLQSEALKFIEE</sequence>
<gene>
    <name evidence="11" type="ORF">IAC39_06035</name>
</gene>
<feature type="transmembrane region" description="Helical" evidence="8">
    <location>
        <begin position="476"/>
        <end position="499"/>
    </location>
</feature>
<keyword evidence="4" id="KW-0547">Nucleotide-binding</keyword>
<dbReference type="InterPro" id="IPR039421">
    <property type="entry name" value="Type_1_exporter"/>
</dbReference>
<dbReference type="Pfam" id="PF00005">
    <property type="entry name" value="ABC_tran"/>
    <property type="match status" value="1"/>
</dbReference>
<dbReference type="Gene3D" id="1.20.1560.10">
    <property type="entry name" value="ABC transporter type 1, transmembrane domain"/>
    <property type="match status" value="1"/>
</dbReference>
<evidence type="ECO:0000256" key="5">
    <source>
        <dbReference type="ARBA" id="ARBA00022840"/>
    </source>
</evidence>
<dbReference type="InterPro" id="IPR003593">
    <property type="entry name" value="AAA+_ATPase"/>
</dbReference>
<keyword evidence="5 11" id="KW-0067">ATP-binding</keyword>
<comment type="subcellular location">
    <subcellularLocation>
        <location evidence="1">Cell membrane</location>
        <topology evidence="1">Multi-pass membrane protein</topology>
    </subcellularLocation>
</comment>
<dbReference type="PROSITE" id="PS50929">
    <property type="entry name" value="ABC_TM1F"/>
    <property type="match status" value="1"/>
</dbReference>
<evidence type="ECO:0000313" key="11">
    <source>
        <dbReference type="EMBL" id="HIT59250.1"/>
    </source>
</evidence>
<dbReference type="SMART" id="SM00382">
    <property type="entry name" value="AAA"/>
    <property type="match status" value="1"/>
</dbReference>
<evidence type="ECO:0000259" key="9">
    <source>
        <dbReference type="PROSITE" id="PS50893"/>
    </source>
</evidence>
<dbReference type="InterPro" id="IPR017871">
    <property type="entry name" value="ABC_transporter-like_CS"/>
</dbReference>
<evidence type="ECO:0000256" key="8">
    <source>
        <dbReference type="SAM" id="Phobius"/>
    </source>
</evidence>
<dbReference type="EMBL" id="DVLL01000021">
    <property type="protein sequence ID" value="HIT59250.1"/>
    <property type="molecule type" value="Genomic_DNA"/>
</dbReference>
<name>A0A9D1GVV3_9FIRM</name>
<dbReference type="PANTHER" id="PTHR43394">
    <property type="entry name" value="ATP-DEPENDENT PERMEASE MDL1, MITOCHONDRIAL"/>
    <property type="match status" value="1"/>
</dbReference>
<reference evidence="11" key="1">
    <citation type="submission" date="2020-10" db="EMBL/GenBank/DDBJ databases">
        <authorList>
            <person name="Gilroy R."/>
        </authorList>
    </citation>
    <scope>NUCLEOTIDE SEQUENCE</scope>
    <source>
        <strain evidence="11">CHK33-4379</strain>
    </source>
</reference>
<dbReference type="AlphaFoldDB" id="A0A9D1GVV3"/>
<evidence type="ECO:0000313" key="12">
    <source>
        <dbReference type="Proteomes" id="UP000824136"/>
    </source>
</evidence>
<evidence type="ECO:0000256" key="6">
    <source>
        <dbReference type="ARBA" id="ARBA00022989"/>
    </source>
</evidence>
<dbReference type="InterPro" id="IPR003439">
    <property type="entry name" value="ABC_transporter-like_ATP-bd"/>
</dbReference>
<feature type="transmembrane region" description="Helical" evidence="8">
    <location>
        <begin position="246"/>
        <end position="264"/>
    </location>
</feature>
<keyword evidence="3 8" id="KW-0812">Transmembrane</keyword>
<feature type="domain" description="ABC transporter" evidence="9">
    <location>
        <begin position="574"/>
        <end position="808"/>
    </location>
</feature>
<keyword evidence="6 8" id="KW-1133">Transmembrane helix</keyword>
<feature type="domain" description="ABC transmembrane type-1" evidence="10">
    <location>
        <begin position="250"/>
        <end position="540"/>
    </location>
</feature>
<proteinExistence type="predicted"/>
<dbReference type="GO" id="GO:0015421">
    <property type="term" value="F:ABC-type oligopeptide transporter activity"/>
    <property type="evidence" value="ECO:0007669"/>
    <property type="project" value="TreeGrafter"/>
</dbReference>
<dbReference type="InterPro" id="IPR027417">
    <property type="entry name" value="P-loop_NTPase"/>
</dbReference>
<accession>A0A9D1GVV3</accession>
<dbReference type="PROSITE" id="PS00211">
    <property type="entry name" value="ABC_TRANSPORTER_1"/>
    <property type="match status" value="1"/>
</dbReference>
<dbReference type="InterPro" id="IPR011527">
    <property type="entry name" value="ABC1_TM_dom"/>
</dbReference>
<feature type="transmembrane region" description="Helical" evidence="8">
    <location>
        <begin position="390"/>
        <end position="410"/>
    </location>
</feature>
<evidence type="ECO:0000256" key="2">
    <source>
        <dbReference type="ARBA" id="ARBA00022448"/>
    </source>
</evidence>
<dbReference type="Pfam" id="PF00664">
    <property type="entry name" value="ABC_membrane"/>
    <property type="match status" value="1"/>
</dbReference>
<dbReference type="GO" id="GO:0005524">
    <property type="term" value="F:ATP binding"/>
    <property type="evidence" value="ECO:0007669"/>
    <property type="project" value="UniProtKB-KW"/>
</dbReference>
<comment type="caution">
    <text evidence="11">The sequence shown here is derived from an EMBL/GenBank/DDBJ whole genome shotgun (WGS) entry which is preliminary data.</text>
</comment>
<evidence type="ECO:0000256" key="3">
    <source>
        <dbReference type="ARBA" id="ARBA00022692"/>
    </source>
</evidence>
<dbReference type="FunFam" id="3.40.50.300:FF:000287">
    <property type="entry name" value="Multidrug ABC transporter ATP-binding protein"/>
    <property type="match status" value="1"/>
</dbReference>
<evidence type="ECO:0000256" key="4">
    <source>
        <dbReference type="ARBA" id="ARBA00022741"/>
    </source>
</evidence>
<dbReference type="PROSITE" id="PS50893">
    <property type="entry name" value="ABC_TRANSPORTER_2"/>
    <property type="match status" value="1"/>
</dbReference>
<dbReference type="GO" id="GO:0005886">
    <property type="term" value="C:plasma membrane"/>
    <property type="evidence" value="ECO:0007669"/>
    <property type="project" value="UniProtKB-SubCell"/>
</dbReference>
<keyword evidence="7 8" id="KW-0472">Membrane</keyword>
<protein>
    <submittedName>
        <fullName evidence="11">ABC transporter ATP-binding protein</fullName>
    </submittedName>
</protein>
<evidence type="ECO:0000256" key="7">
    <source>
        <dbReference type="ARBA" id="ARBA00023136"/>
    </source>
</evidence>
<keyword evidence="2" id="KW-0813">Transport</keyword>
<feature type="transmembrane region" description="Helical" evidence="8">
    <location>
        <begin position="284"/>
        <end position="302"/>
    </location>
</feature>
<evidence type="ECO:0000256" key="1">
    <source>
        <dbReference type="ARBA" id="ARBA00004651"/>
    </source>
</evidence>
<evidence type="ECO:0000259" key="10">
    <source>
        <dbReference type="PROSITE" id="PS50929"/>
    </source>
</evidence>
<dbReference type="Proteomes" id="UP000824136">
    <property type="component" value="Unassembled WGS sequence"/>
</dbReference>